<dbReference type="InterPro" id="IPR001185">
    <property type="entry name" value="MS_channel"/>
</dbReference>
<evidence type="ECO:0000256" key="6">
    <source>
        <dbReference type="ARBA" id="ARBA00022989"/>
    </source>
</evidence>
<evidence type="ECO:0000256" key="10">
    <source>
        <dbReference type="HAMAP-Rule" id="MF_00115"/>
    </source>
</evidence>
<keyword evidence="12" id="KW-1185">Reference proteome</keyword>
<evidence type="ECO:0000256" key="1">
    <source>
        <dbReference type="ARBA" id="ARBA00004651"/>
    </source>
</evidence>
<proteinExistence type="inferred from homology"/>
<dbReference type="EMBL" id="JAGIYZ010000012">
    <property type="protein sequence ID" value="MBP0464886.1"/>
    <property type="molecule type" value="Genomic_DNA"/>
</dbReference>
<dbReference type="Pfam" id="PF01741">
    <property type="entry name" value="MscL"/>
    <property type="match status" value="1"/>
</dbReference>
<dbReference type="InterPro" id="IPR036019">
    <property type="entry name" value="MscL_channel"/>
</dbReference>
<protein>
    <recommendedName>
        <fullName evidence="10">Large-conductance mechanosensitive channel</fullName>
    </recommendedName>
</protein>
<keyword evidence="8 10" id="KW-0472">Membrane</keyword>
<dbReference type="NCBIfam" id="TIGR00220">
    <property type="entry name" value="mscL"/>
    <property type="match status" value="1"/>
</dbReference>
<gene>
    <name evidence="10 11" type="primary">mscL</name>
    <name evidence="11" type="ORF">J5Y09_13270</name>
</gene>
<evidence type="ECO:0000313" key="12">
    <source>
        <dbReference type="Proteomes" id="UP000680815"/>
    </source>
</evidence>
<sequence length="165" mass="17575">MSDLANKIGGKIPIKEPAWLKEFKTFIMRGNVIDLAVGVVIGAAFTAIVSSVVEDLINPIVGILMGGIDFSNLFIVLFGERRASLDMTRQGGASVLAIGAFLNAVIKFLIVGFAVFWLVKILNRLQAAKPAEPAPPPGPTPTEALLAEIRDELRRQRGGAPSANP</sequence>
<dbReference type="PANTHER" id="PTHR30266:SF2">
    <property type="entry name" value="LARGE-CONDUCTANCE MECHANOSENSITIVE CHANNEL"/>
    <property type="match status" value="1"/>
</dbReference>
<keyword evidence="5 10" id="KW-0812">Transmembrane</keyword>
<dbReference type="PROSITE" id="PS01327">
    <property type="entry name" value="MSCL"/>
    <property type="match status" value="1"/>
</dbReference>
<comment type="function">
    <text evidence="10">Channel that opens in response to stretch forces in the membrane lipid bilayer. May participate in the regulation of osmotic pressure changes within the cell.</text>
</comment>
<feature type="transmembrane region" description="Helical" evidence="10">
    <location>
        <begin position="59"/>
        <end position="79"/>
    </location>
</feature>
<dbReference type="HAMAP" id="MF_00115">
    <property type="entry name" value="MscL"/>
    <property type="match status" value="1"/>
</dbReference>
<dbReference type="Proteomes" id="UP000680815">
    <property type="component" value="Unassembled WGS sequence"/>
</dbReference>
<accession>A0ABS4AU68</accession>
<keyword evidence="7 10" id="KW-0406">Ion transport</keyword>
<dbReference type="NCBIfam" id="NF001843">
    <property type="entry name" value="PRK00567.1-4"/>
    <property type="match status" value="1"/>
</dbReference>
<evidence type="ECO:0000256" key="8">
    <source>
        <dbReference type="ARBA" id="ARBA00023136"/>
    </source>
</evidence>
<keyword evidence="10" id="KW-0997">Cell inner membrane</keyword>
<comment type="subcellular location">
    <subcellularLocation>
        <location evidence="10">Cell inner membrane</location>
        <topology evidence="10">Multi-pass membrane protein</topology>
    </subcellularLocation>
    <subcellularLocation>
        <location evidence="1">Cell membrane</location>
        <topology evidence="1">Multi-pass membrane protein</topology>
    </subcellularLocation>
</comment>
<dbReference type="Gene3D" id="1.10.1200.120">
    <property type="entry name" value="Large-conductance mechanosensitive channel, MscL, domain 1"/>
    <property type="match status" value="1"/>
</dbReference>
<comment type="subunit">
    <text evidence="10">Homopentamer.</text>
</comment>
<dbReference type="PANTHER" id="PTHR30266">
    <property type="entry name" value="MECHANOSENSITIVE CHANNEL MSCL"/>
    <property type="match status" value="1"/>
</dbReference>
<evidence type="ECO:0000256" key="9">
    <source>
        <dbReference type="ARBA" id="ARBA00023303"/>
    </source>
</evidence>
<dbReference type="PRINTS" id="PR01264">
    <property type="entry name" value="MECHCHANNEL"/>
</dbReference>
<dbReference type="InterPro" id="IPR019823">
    <property type="entry name" value="Mechanosensitive_channel_CS"/>
</dbReference>
<feature type="transmembrane region" description="Helical" evidence="10">
    <location>
        <begin position="32"/>
        <end position="53"/>
    </location>
</feature>
<dbReference type="RefSeq" id="WP_209352283.1">
    <property type="nucleotide sequence ID" value="NZ_JAGIYZ010000012.1"/>
</dbReference>
<evidence type="ECO:0000313" key="11">
    <source>
        <dbReference type="EMBL" id="MBP0464886.1"/>
    </source>
</evidence>
<evidence type="ECO:0000256" key="5">
    <source>
        <dbReference type="ARBA" id="ARBA00022692"/>
    </source>
</evidence>
<evidence type="ECO:0000256" key="2">
    <source>
        <dbReference type="ARBA" id="ARBA00007254"/>
    </source>
</evidence>
<keyword evidence="6 10" id="KW-1133">Transmembrane helix</keyword>
<comment type="similarity">
    <text evidence="2 10">Belongs to the MscL family.</text>
</comment>
<keyword evidence="4 10" id="KW-1003">Cell membrane</keyword>
<evidence type="ECO:0000256" key="7">
    <source>
        <dbReference type="ARBA" id="ARBA00023065"/>
    </source>
</evidence>
<dbReference type="SUPFAM" id="SSF81330">
    <property type="entry name" value="Gated mechanosensitive channel"/>
    <property type="match status" value="1"/>
</dbReference>
<comment type="caution">
    <text evidence="11">The sequence shown here is derived from an EMBL/GenBank/DDBJ whole genome shotgun (WGS) entry which is preliminary data.</text>
</comment>
<organism evidence="11 12">
    <name type="scientific">Roseomonas nitratireducens</name>
    <dbReference type="NCBI Taxonomy" id="2820810"/>
    <lineage>
        <taxon>Bacteria</taxon>
        <taxon>Pseudomonadati</taxon>
        <taxon>Pseudomonadota</taxon>
        <taxon>Alphaproteobacteria</taxon>
        <taxon>Acetobacterales</taxon>
        <taxon>Roseomonadaceae</taxon>
        <taxon>Roseomonas</taxon>
    </lineage>
</organism>
<evidence type="ECO:0000256" key="3">
    <source>
        <dbReference type="ARBA" id="ARBA00022448"/>
    </source>
</evidence>
<feature type="transmembrane region" description="Helical" evidence="10">
    <location>
        <begin position="91"/>
        <end position="119"/>
    </location>
</feature>
<name>A0ABS4AU68_9PROT</name>
<dbReference type="NCBIfam" id="NF010557">
    <property type="entry name" value="PRK13952.1"/>
    <property type="match status" value="1"/>
</dbReference>
<evidence type="ECO:0000256" key="4">
    <source>
        <dbReference type="ARBA" id="ARBA00022475"/>
    </source>
</evidence>
<dbReference type="InterPro" id="IPR037673">
    <property type="entry name" value="MSC/AndL"/>
</dbReference>
<reference evidence="11 12" key="1">
    <citation type="submission" date="2021-03" db="EMBL/GenBank/DDBJ databases">
        <authorList>
            <person name="So Y."/>
        </authorList>
    </citation>
    <scope>NUCLEOTIDE SEQUENCE [LARGE SCALE GENOMIC DNA]</scope>
    <source>
        <strain evidence="11 12">PWR1</strain>
    </source>
</reference>
<keyword evidence="9 10" id="KW-0407">Ion channel</keyword>
<keyword evidence="3 10" id="KW-0813">Transport</keyword>